<accession>A0A9X3NAX5</accession>
<dbReference type="EMBL" id="JAPDDP010000045">
    <property type="protein sequence ID" value="MDA0183038.1"/>
    <property type="molecule type" value="Genomic_DNA"/>
</dbReference>
<sequence length="353" mass="37758">MSIEGVWYTRCPVPTAFSLAVEQGWIDDAVGEHGLVARSLSASSDPKVRQAHFDQNLSAFFRHGGNIPPLVARSRGVDVRVIGLSWAQIPQQLLTLPGSGIGSPEDLRGRRLSLPRRVNSSVDFVRATALRGYEKALASAGLTLDDVELVEVVVDRSFIAESTASTGERDSLWDAGYLTGFQREEAAALRDGTVDVVFASGGHAARLRAATGALVVIDVGAFDEWARNVNNGNPAALTVTGDLLDERPELVAGVLAAVIRAGRWAVDEPEAARPVLARESGVAVEDLDAAYSPAVAAQLDIDLSKARLAALADQANLLERHGFLDGPLDWDTFVDDRPLRAAREVLKRQLAAT</sequence>
<dbReference type="Pfam" id="PF09084">
    <property type="entry name" value="NMT1"/>
    <property type="match status" value="1"/>
</dbReference>
<proteinExistence type="predicted"/>
<dbReference type="InterPro" id="IPR015168">
    <property type="entry name" value="SsuA/THI5"/>
</dbReference>
<dbReference type="Proteomes" id="UP001147653">
    <property type="component" value="Unassembled WGS sequence"/>
</dbReference>
<name>A0A9X3NAX5_9ACTN</name>
<dbReference type="Gene3D" id="3.40.190.10">
    <property type="entry name" value="Periplasmic binding protein-like II"/>
    <property type="match status" value="1"/>
</dbReference>
<dbReference type="PANTHER" id="PTHR30024">
    <property type="entry name" value="ALIPHATIC SULFONATES-BINDING PROTEIN-RELATED"/>
    <property type="match status" value="1"/>
</dbReference>
<comment type="caution">
    <text evidence="2">The sequence shown here is derived from an EMBL/GenBank/DDBJ whole genome shotgun (WGS) entry which is preliminary data.</text>
</comment>
<dbReference type="Gene3D" id="3.40.190.270">
    <property type="match status" value="1"/>
</dbReference>
<dbReference type="AlphaFoldDB" id="A0A9X3NAX5"/>
<reference evidence="2" key="1">
    <citation type="submission" date="2022-10" db="EMBL/GenBank/DDBJ databases">
        <title>The WGS of Solirubrobacter phytolaccae KCTC 29190.</title>
        <authorList>
            <person name="Jiang Z."/>
        </authorList>
    </citation>
    <scope>NUCLEOTIDE SEQUENCE</scope>
    <source>
        <strain evidence="2">KCTC 29190</strain>
    </source>
</reference>
<dbReference type="RefSeq" id="WP_270027422.1">
    <property type="nucleotide sequence ID" value="NZ_JAPDDP010000045.1"/>
</dbReference>
<protein>
    <submittedName>
        <fullName evidence="2">ABC transporter substrate-binding protein</fullName>
    </submittedName>
</protein>
<feature type="domain" description="SsuA/THI5-like" evidence="1">
    <location>
        <begin position="70"/>
        <end position="272"/>
    </location>
</feature>
<dbReference type="SUPFAM" id="SSF53850">
    <property type="entry name" value="Periplasmic binding protein-like II"/>
    <property type="match status" value="1"/>
</dbReference>
<evidence type="ECO:0000313" key="2">
    <source>
        <dbReference type="EMBL" id="MDA0183038.1"/>
    </source>
</evidence>
<evidence type="ECO:0000313" key="3">
    <source>
        <dbReference type="Proteomes" id="UP001147653"/>
    </source>
</evidence>
<gene>
    <name evidence="2" type="ORF">OJ997_22205</name>
</gene>
<evidence type="ECO:0000259" key="1">
    <source>
        <dbReference type="Pfam" id="PF09084"/>
    </source>
</evidence>
<keyword evidence="3" id="KW-1185">Reference proteome</keyword>
<organism evidence="2 3">
    <name type="scientific">Solirubrobacter phytolaccae</name>
    <dbReference type="NCBI Taxonomy" id="1404360"/>
    <lineage>
        <taxon>Bacteria</taxon>
        <taxon>Bacillati</taxon>
        <taxon>Actinomycetota</taxon>
        <taxon>Thermoleophilia</taxon>
        <taxon>Solirubrobacterales</taxon>
        <taxon>Solirubrobacteraceae</taxon>
        <taxon>Solirubrobacter</taxon>
    </lineage>
</organism>